<dbReference type="AlphaFoldDB" id="A0A9D1CJX7"/>
<keyword evidence="1" id="KW-0812">Transmembrane</keyword>
<keyword evidence="1" id="KW-1133">Transmembrane helix</keyword>
<keyword evidence="1" id="KW-0472">Membrane</keyword>
<comment type="caution">
    <text evidence="2">The sequence shown here is derived from an EMBL/GenBank/DDBJ whole genome shotgun (WGS) entry which is preliminary data.</text>
</comment>
<reference evidence="2" key="1">
    <citation type="submission" date="2020-10" db="EMBL/GenBank/DDBJ databases">
        <authorList>
            <person name="Gilroy R."/>
        </authorList>
    </citation>
    <scope>NUCLEOTIDE SEQUENCE</scope>
    <source>
        <strain evidence="2">ChiHile30-977</strain>
    </source>
</reference>
<feature type="transmembrane region" description="Helical" evidence="1">
    <location>
        <begin position="12"/>
        <end position="34"/>
    </location>
</feature>
<protein>
    <submittedName>
        <fullName evidence="2">Uncharacterized protein</fullName>
    </submittedName>
</protein>
<dbReference type="EMBL" id="DVFI01000138">
    <property type="protein sequence ID" value="HIQ63903.1"/>
    <property type="molecule type" value="Genomic_DNA"/>
</dbReference>
<feature type="transmembrane region" description="Helical" evidence="1">
    <location>
        <begin position="46"/>
        <end position="64"/>
    </location>
</feature>
<reference evidence="2" key="2">
    <citation type="journal article" date="2021" name="PeerJ">
        <title>Extensive microbial diversity within the chicken gut microbiome revealed by metagenomics and culture.</title>
        <authorList>
            <person name="Gilroy R."/>
            <person name="Ravi A."/>
            <person name="Getino M."/>
            <person name="Pursley I."/>
            <person name="Horton D.L."/>
            <person name="Alikhan N.F."/>
            <person name="Baker D."/>
            <person name="Gharbi K."/>
            <person name="Hall N."/>
            <person name="Watson M."/>
            <person name="Adriaenssens E.M."/>
            <person name="Foster-Nyarko E."/>
            <person name="Jarju S."/>
            <person name="Secka A."/>
            <person name="Antonio M."/>
            <person name="Oren A."/>
            <person name="Chaudhuri R.R."/>
            <person name="La Ragione R."/>
            <person name="Hildebrand F."/>
            <person name="Pallen M.J."/>
        </authorList>
    </citation>
    <scope>NUCLEOTIDE SEQUENCE</scope>
    <source>
        <strain evidence="2">ChiHile30-977</strain>
    </source>
</reference>
<evidence type="ECO:0000256" key="1">
    <source>
        <dbReference type="SAM" id="Phobius"/>
    </source>
</evidence>
<dbReference type="Proteomes" id="UP000886819">
    <property type="component" value="Unassembled WGS sequence"/>
</dbReference>
<gene>
    <name evidence="2" type="ORF">IAA66_10065</name>
</gene>
<organism evidence="2 3">
    <name type="scientific">Candidatus Avichristensenella intestinipullorum</name>
    <dbReference type="NCBI Taxonomy" id="2840693"/>
    <lineage>
        <taxon>Bacteria</taxon>
        <taxon>Bacillati</taxon>
        <taxon>Bacillota</taxon>
        <taxon>Clostridia</taxon>
        <taxon>Candidatus Avichristensenella</taxon>
    </lineage>
</organism>
<evidence type="ECO:0000313" key="3">
    <source>
        <dbReference type="Proteomes" id="UP000886819"/>
    </source>
</evidence>
<evidence type="ECO:0000313" key="2">
    <source>
        <dbReference type="EMBL" id="HIQ63903.1"/>
    </source>
</evidence>
<sequence length="354" mass="38468">MLFIIAPLCGLLGVFIQAFLWVFIAVTLLVLIAMWALNCFAPRGRAFMSGVLLVLVVVALIAVVDLSPDEGDFPYYGDGTISSAAQTATEQTTGQSAGSGPAFVGLNLTPTPGVTAPIVLASDSGTETDPNASAVLGVGTEVSAGGITSAPLNANYQAAQQVLNTYMQMWQNESWEEMVEYTLPSWRTAVESPRQQLFWAYTSFKLNSWTITGESATVSDSASFTVIANTTRNTGTREQITQQYNALLFSVDGSWYVDPDSMRNGIQVTATEPPTAAGDTTVSTAFTPEPTTDPNLELWYNSQGGEYYHSRRDCSEINLDKYGEYMKSFRYEELEDEPYSKLLPCRYCDAPAAP</sequence>
<proteinExistence type="predicted"/>
<accession>A0A9D1CJX7</accession>
<name>A0A9D1CJX7_9FIRM</name>